<name>A0ABN1VXC2_9PSEU</name>
<protein>
    <recommendedName>
        <fullName evidence="1">HTH marR-type domain-containing protein</fullName>
    </recommendedName>
</protein>
<dbReference type="Gene3D" id="1.10.10.10">
    <property type="entry name" value="Winged helix-like DNA-binding domain superfamily/Winged helix DNA-binding domain"/>
    <property type="match status" value="2"/>
</dbReference>
<dbReference type="Pfam" id="PF12802">
    <property type="entry name" value="MarR_2"/>
    <property type="match status" value="1"/>
</dbReference>
<sequence length="339" mass="38247">MRNMQTSVTRSEFAVTSESTSSLEFVTLSLLNDFASTSLSREHSSFFEQLTGVALPTSEIRLLEYLSGRDPVPASTIATALVIDPSRTSRLVRRLERVGYIGREPDPVDGRRTLLHLTAEAQTVMNTSLLRFTDRYLQMTANWADTDVSDLNEWLQHVYRGLTGWLPDRPTSQAGRVWRRLVANGSDYSAAQLELGETAILVFTWISQARWFEYLLESRSVPLGQQTFLSLCAIERRGPLPVAKLGEITWVDHTQASKRISRLDELGLVERAVDSFDRRSSLVRCSRRGTALVRHLADEQLGDLEAAVGPVEPTRRAQWTELMHRYLTTLTEQGLLLNP</sequence>
<gene>
    <name evidence="2" type="ORF">GCM10009676_05300</name>
</gene>
<evidence type="ECO:0000313" key="2">
    <source>
        <dbReference type="EMBL" id="GAA1226284.1"/>
    </source>
</evidence>
<feature type="domain" description="HTH marR-type" evidence="1">
    <location>
        <begin position="27"/>
        <end position="160"/>
    </location>
</feature>
<dbReference type="PANTHER" id="PTHR33164">
    <property type="entry name" value="TRANSCRIPTIONAL REGULATOR, MARR FAMILY"/>
    <property type="match status" value="1"/>
</dbReference>
<dbReference type="InterPro" id="IPR000835">
    <property type="entry name" value="HTH_MarR-typ"/>
</dbReference>
<dbReference type="RefSeq" id="WP_253864925.1">
    <property type="nucleotide sequence ID" value="NZ_BAAALN010000002.1"/>
</dbReference>
<accession>A0ABN1VXC2</accession>
<comment type="caution">
    <text evidence="2">The sequence shown here is derived from an EMBL/GenBank/DDBJ whole genome shotgun (WGS) entry which is preliminary data.</text>
</comment>
<dbReference type="EMBL" id="BAAALN010000002">
    <property type="protein sequence ID" value="GAA1226284.1"/>
    <property type="molecule type" value="Genomic_DNA"/>
</dbReference>
<feature type="domain" description="HTH marR-type" evidence="1">
    <location>
        <begin position="192"/>
        <end position="328"/>
    </location>
</feature>
<organism evidence="2 3">
    <name type="scientific">Prauserella halophila</name>
    <dbReference type="NCBI Taxonomy" id="185641"/>
    <lineage>
        <taxon>Bacteria</taxon>
        <taxon>Bacillati</taxon>
        <taxon>Actinomycetota</taxon>
        <taxon>Actinomycetes</taxon>
        <taxon>Pseudonocardiales</taxon>
        <taxon>Pseudonocardiaceae</taxon>
        <taxon>Prauserella</taxon>
    </lineage>
</organism>
<evidence type="ECO:0000259" key="1">
    <source>
        <dbReference type="PROSITE" id="PS50995"/>
    </source>
</evidence>
<dbReference type="InterPro" id="IPR036390">
    <property type="entry name" value="WH_DNA-bd_sf"/>
</dbReference>
<keyword evidence="3" id="KW-1185">Reference proteome</keyword>
<dbReference type="Proteomes" id="UP001500653">
    <property type="component" value="Unassembled WGS sequence"/>
</dbReference>
<dbReference type="PANTHER" id="PTHR33164:SF43">
    <property type="entry name" value="HTH-TYPE TRANSCRIPTIONAL REPRESSOR YETL"/>
    <property type="match status" value="1"/>
</dbReference>
<dbReference type="InterPro" id="IPR036388">
    <property type="entry name" value="WH-like_DNA-bd_sf"/>
</dbReference>
<dbReference type="SUPFAM" id="SSF46785">
    <property type="entry name" value="Winged helix' DNA-binding domain"/>
    <property type="match status" value="2"/>
</dbReference>
<reference evidence="2 3" key="1">
    <citation type="journal article" date="2019" name="Int. J. Syst. Evol. Microbiol.">
        <title>The Global Catalogue of Microorganisms (GCM) 10K type strain sequencing project: providing services to taxonomists for standard genome sequencing and annotation.</title>
        <authorList>
            <consortium name="The Broad Institute Genomics Platform"/>
            <consortium name="The Broad Institute Genome Sequencing Center for Infectious Disease"/>
            <person name="Wu L."/>
            <person name="Ma J."/>
        </authorList>
    </citation>
    <scope>NUCLEOTIDE SEQUENCE [LARGE SCALE GENOMIC DNA]</scope>
    <source>
        <strain evidence="2 3">JCM 13023</strain>
    </source>
</reference>
<evidence type="ECO:0000313" key="3">
    <source>
        <dbReference type="Proteomes" id="UP001500653"/>
    </source>
</evidence>
<dbReference type="InterPro" id="IPR039422">
    <property type="entry name" value="MarR/SlyA-like"/>
</dbReference>
<dbReference type="PROSITE" id="PS50995">
    <property type="entry name" value="HTH_MARR_2"/>
    <property type="match status" value="2"/>
</dbReference>
<proteinExistence type="predicted"/>
<dbReference type="SMART" id="SM00347">
    <property type="entry name" value="HTH_MARR"/>
    <property type="match status" value="2"/>
</dbReference>